<keyword evidence="4" id="KW-0969">Cilium</keyword>
<dbReference type="VEuPathDB" id="TrichDB:TRFO_24990"/>
<evidence type="ECO:0000313" key="9">
    <source>
        <dbReference type="Proteomes" id="UP000179807"/>
    </source>
</evidence>
<reference evidence="8" key="1">
    <citation type="submission" date="2016-10" db="EMBL/GenBank/DDBJ databases">
        <authorList>
            <person name="Benchimol M."/>
            <person name="Almeida L.G."/>
            <person name="Vasconcelos A.T."/>
            <person name="Perreira-Neves A."/>
            <person name="Rosa I.A."/>
            <person name="Tasca T."/>
            <person name="Bogo M.R."/>
            <person name="de Souza W."/>
        </authorList>
    </citation>
    <scope>NUCLEOTIDE SEQUENCE [LARGE SCALE GENOMIC DNA]</scope>
    <source>
        <strain evidence="8">K</strain>
    </source>
</reference>
<dbReference type="Pfam" id="PF22544">
    <property type="entry name" value="HYDIN_VesB_CFA65-like_Ig"/>
    <property type="match status" value="1"/>
</dbReference>
<comment type="caution">
    <text evidence="8">The sequence shown here is derived from an EMBL/GenBank/DDBJ whole genome shotgun (WGS) entry which is preliminary data.</text>
</comment>
<keyword evidence="3" id="KW-0963">Cytoplasm</keyword>
<sequence length="1245" mass="142018">MIFSSVYLLKNQMPARAPPAPVPEVPYNALYVLFDVAQNAIDFQALLEYLKTNPHKEIEFVNALDFIDPKPPKTIQSNDDMLAAVIRNMRAKLDSDIAKAHEAKKKFIIAYEKQKAAIATALAKKRKPPKITEPLVLEEPKYDGKADILYVIYNIGFTPKQIELIKSGGFPFVGFLSIAPEKPEIKPYVKPEPPSEEMNSHEGAKPNSKQPPKVIPFVQMPALEISFTQTPECYPPARWDALKPVLGLDLLFREIHVGNDFENIIRAIENEVVRMINATESFSYFKENKSFKEIEYIEKEIDTSIFTSYVDQHPRDYVNGLWSQLKAGNFETQPPLPPEEAYEEYEKLFDKEEAKTSRKVIFQTHEEPEEQQFSYPFIPQVYFYLYNLIKWKPKEEHSASCEAILKFITNPSQLYAYAGQKFDLLVTTMNKKYTLGLPNVFYDWQKWNISTVHSNAAQVLADAIHDAAAVESIFDDEIGIMWMMVMKPVTKVTGQFVSQYSMPQTISDSTDWLTNIYDHRNDEEQKIKLVNPAIVAKDGLNTSQLLKSLQQRVEETKQFYRMPMDIANEAHFRTPYFLDCGMHAEITRDVINGKLTFQYKIHYKDVIEISSSSDTIIYQPVESIRFSTTISPEKFAVTIFFNEQMLFYDGENLVLKTCAVKERMLVTPNGSLISLKNTPMIVEPTGAISHKINDKWEYVDKEGETYVDWHKVEKPHSQTKDLASGSTTYIRPDNVEYCVLKNGTRRIIVNNEFSIEQSEKGVEFDIPTFPLINVSNGVISMTIDHFDLSFEGKKFVFRSSDYSVNVNGEETKVSINNSELNLTPTRCEAKYETNVFVADQSGIEKIGTLINLESMKKKKKLDLIQTSFGPVLPNKDVNPEPVLLNLHTKFPARFFAIRSDFSIVEFLRPDTLPEMCEKRITAQHPVTNQDIALLSRHKLHVTPSIFIECEPLSKPARSTLLKEIKIPKATKNKPVTGSRSTEESVKVYFQDLSAFMTMLNEKLEMLEDQFIKENTPKQPPPPEKLKIPPPTPLPRIQLMQYNLYQPRLGEPDKYSYWICHESDFGYPISERKVLPRPLSPRTQLFDAPRFFRPDKAPKPLNDNNSTAAPSRAQSVASHADSVASSFITEPTVPMKYRDLPENDSRPKVVKATPEFFDFGDVNVGEERTASITISNIGTRPVHYACSKIPNENFTVLTIPGVVFPGLKVTVKVKLNKVAKPQEMESSFSFNSSNYTMTIPVRANII</sequence>
<dbReference type="InterPro" id="IPR053879">
    <property type="entry name" value="HYDIN_VesB_CFA65-like_Ig"/>
</dbReference>
<feature type="region of interest" description="Disordered" evidence="6">
    <location>
        <begin position="190"/>
        <end position="211"/>
    </location>
</feature>
<dbReference type="Proteomes" id="UP000179807">
    <property type="component" value="Unassembled WGS sequence"/>
</dbReference>
<dbReference type="GO" id="GO:0005929">
    <property type="term" value="C:cilium"/>
    <property type="evidence" value="ECO:0007669"/>
    <property type="project" value="UniProtKB-SubCell"/>
</dbReference>
<feature type="region of interest" description="Disordered" evidence="6">
    <location>
        <begin position="1085"/>
        <end position="1121"/>
    </location>
</feature>
<protein>
    <recommendedName>
        <fullName evidence="7">HYDIN/VesB/CFA65-like Ig-like domain-containing protein</fullName>
    </recommendedName>
</protein>
<evidence type="ECO:0000256" key="4">
    <source>
        <dbReference type="ARBA" id="ARBA00023069"/>
    </source>
</evidence>
<feature type="compositionally biased region" description="Low complexity" evidence="6">
    <location>
        <begin position="1112"/>
        <end position="1121"/>
    </location>
</feature>
<evidence type="ECO:0000256" key="5">
    <source>
        <dbReference type="ARBA" id="ARBA00023273"/>
    </source>
</evidence>
<comment type="subcellular location">
    <subcellularLocation>
        <location evidence="1">Cell projection</location>
        <location evidence="1">Cilium</location>
    </subcellularLocation>
    <subcellularLocation>
        <location evidence="2">Cytoplasm</location>
    </subcellularLocation>
</comment>
<evidence type="ECO:0000256" key="2">
    <source>
        <dbReference type="ARBA" id="ARBA00004496"/>
    </source>
</evidence>
<dbReference type="AlphaFoldDB" id="A0A1J4K645"/>
<dbReference type="GeneID" id="94838768"/>
<name>A0A1J4K645_9EUKA</name>
<proteinExistence type="predicted"/>
<evidence type="ECO:0000259" key="7">
    <source>
        <dbReference type="Pfam" id="PF22544"/>
    </source>
</evidence>
<evidence type="ECO:0000256" key="3">
    <source>
        <dbReference type="ARBA" id="ARBA00022490"/>
    </source>
</evidence>
<dbReference type="Gene3D" id="2.60.40.10">
    <property type="entry name" value="Immunoglobulins"/>
    <property type="match status" value="1"/>
</dbReference>
<keyword evidence="9" id="KW-1185">Reference proteome</keyword>
<dbReference type="EMBL" id="MLAK01000712">
    <property type="protein sequence ID" value="OHT06887.1"/>
    <property type="molecule type" value="Genomic_DNA"/>
</dbReference>
<evidence type="ECO:0000256" key="1">
    <source>
        <dbReference type="ARBA" id="ARBA00004138"/>
    </source>
</evidence>
<evidence type="ECO:0000256" key="6">
    <source>
        <dbReference type="SAM" id="MobiDB-lite"/>
    </source>
</evidence>
<accession>A0A1J4K645</accession>
<organism evidence="8 9">
    <name type="scientific">Tritrichomonas foetus</name>
    <dbReference type="NCBI Taxonomy" id="1144522"/>
    <lineage>
        <taxon>Eukaryota</taxon>
        <taxon>Metamonada</taxon>
        <taxon>Parabasalia</taxon>
        <taxon>Tritrichomonadida</taxon>
        <taxon>Tritrichomonadidae</taxon>
        <taxon>Tritrichomonas</taxon>
    </lineage>
</organism>
<dbReference type="RefSeq" id="XP_068360023.1">
    <property type="nucleotide sequence ID" value="XM_068504064.1"/>
</dbReference>
<evidence type="ECO:0000313" key="8">
    <source>
        <dbReference type="EMBL" id="OHT06887.1"/>
    </source>
</evidence>
<dbReference type="InterPro" id="IPR013783">
    <property type="entry name" value="Ig-like_fold"/>
</dbReference>
<feature type="domain" description="HYDIN/VesB/CFA65-like Ig-like" evidence="7">
    <location>
        <begin position="1152"/>
        <end position="1238"/>
    </location>
</feature>
<dbReference type="GO" id="GO:0005737">
    <property type="term" value="C:cytoplasm"/>
    <property type="evidence" value="ECO:0007669"/>
    <property type="project" value="UniProtKB-SubCell"/>
</dbReference>
<keyword evidence="5" id="KW-0966">Cell projection</keyword>
<gene>
    <name evidence="8" type="ORF">TRFO_24990</name>
</gene>